<reference evidence="3 4" key="1">
    <citation type="submission" date="2021-03" db="EMBL/GenBank/DDBJ databases">
        <title>Whole genome sequence of Jiella sp. MQZ13P-4.</title>
        <authorList>
            <person name="Tuo L."/>
        </authorList>
    </citation>
    <scope>NUCLEOTIDE SEQUENCE [LARGE SCALE GENOMIC DNA]</scope>
    <source>
        <strain evidence="3 4">MQZ13P-4</strain>
    </source>
</reference>
<keyword evidence="4" id="KW-1185">Reference proteome</keyword>
<sequence>MSDVTFSIEPDTGSQNSGRPDRALPRTRRWPFRFARPGFLGDVHVAGLGVRDMVCNVTATTLGLVSIYGLADAIQHGNVYTFLKGDGGSRVAIGEEPVLFLVSVVGMGMSVAVALVLFFRDDAR</sequence>
<evidence type="ECO:0000256" key="1">
    <source>
        <dbReference type="SAM" id="MobiDB-lite"/>
    </source>
</evidence>
<accession>A0ABS3J2W8</accession>
<protein>
    <submittedName>
        <fullName evidence="3">Uncharacterized protein</fullName>
    </submittedName>
</protein>
<feature type="region of interest" description="Disordered" evidence="1">
    <location>
        <begin position="1"/>
        <end position="24"/>
    </location>
</feature>
<dbReference type="EMBL" id="JAFMPY010000008">
    <property type="protein sequence ID" value="MBO0904021.1"/>
    <property type="molecule type" value="Genomic_DNA"/>
</dbReference>
<organism evidence="3 4">
    <name type="scientific">Jiella sonneratiae</name>
    <dbReference type="NCBI Taxonomy" id="2816856"/>
    <lineage>
        <taxon>Bacteria</taxon>
        <taxon>Pseudomonadati</taxon>
        <taxon>Pseudomonadota</taxon>
        <taxon>Alphaproteobacteria</taxon>
        <taxon>Hyphomicrobiales</taxon>
        <taxon>Aurantimonadaceae</taxon>
        <taxon>Jiella</taxon>
    </lineage>
</organism>
<dbReference type="Proteomes" id="UP000664288">
    <property type="component" value="Unassembled WGS sequence"/>
</dbReference>
<feature type="transmembrane region" description="Helical" evidence="2">
    <location>
        <begin position="98"/>
        <end position="119"/>
    </location>
</feature>
<name>A0ABS3J2W8_9HYPH</name>
<dbReference type="RefSeq" id="WP_207350654.1">
    <property type="nucleotide sequence ID" value="NZ_JAFMPY010000008.1"/>
</dbReference>
<gene>
    <name evidence="3" type="ORF">J1C47_10230</name>
</gene>
<keyword evidence="2" id="KW-0812">Transmembrane</keyword>
<keyword evidence="2" id="KW-1133">Transmembrane helix</keyword>
<evidence type="ECO:0000256" key="2">
    <source>
        <dbReference type="SAM" id="Phobius"/>
    </source>
</evidence>
<comment type="caution">
    <text evidence="3">The sequence shown here is derived from an EMBL/GenBank/DDBJ whole genome shotgun (WGS) entry which is preliminary data.</text>
</comment>
<keyword evidence="2" id="KW-0472">Membrane</keyword>
<evidence type="ECO:0000313" key="3">
    <source>
        <dbReference type="EMBL" id="MBO0904021.1"/>
    </source>
</evidence>
<evidence type="ECO:0000313" key="4">
    <source>
        <dbReference type="Proteomes" id="UP000664288"/>
    </source>
</evidence>
<proteinExistence type="predicted"/>